<organism evidence="6 7">
    <name type="scientific">Jeotgalicoccus meleagridis</name>
    <dbReference type="NCBI Taxonomy" id="2759181"/>
    <lineage>
        <taxon>Bacteria</taxon>
        <taxon>Bacillati</taxon>
        <taxon>Bacillota</taxon>
        <taxon>Bacilli</taxon>
        <taxon>Bacillales</taxon>
        <taxon>Staphylococcaceae</taxon>
        <taxon>Jeotgalicoccus</taxon>
    </lineage>
</organism>
<keyword evidence="2" id="KW-0812">Transmembrane</keyword>
<feature type="coiled-coil region" evidence="1">
    <location>
        <begin position="288"/>
        <end position="315"/>
    </location>
</feature>
<evidence type="ECO:0000256" key="3">
    <source>
        <dbReference type="SAM" id="SignalP"/>
    </source>
</evidence>
<keyword evidence="3" id="KW-0732">Signal</keyword>
<sequence>MKSKILVFITLLIFLIPNVVLANTTDSGVVPYSVQANLPENQINDNVSYFDIEMEPGESQDLEVTVYNSSNEELEVNVNNTIASTNSNGIITYDGLEEGEEVHESMKNKFTDISSLDESTVKIPAGEQKVVSLEVNAPDESFDGVILGGLYFTMEPGESEESEGVAIQNRYAYALAVQIREEGNENVVEPDLELIDVEAGAINYRTGLSTTFGNLSPKIINTSFEGSVYREGEDEPLYQNMIEEFIIAPNAQFNFNVMYDNHALESGNYVFKANVKSEDDEWNFEEEFEITEEVADEANEEAVELIEEADNSLQIILIIIGAAILIILIVILLLMVRKRK</sequence>
<keyword evidence="2" id="KW-0472">Membrane</keyword>
<accession>A0A6V7RDH5</accession>
<keyword evidence="2" id="KW-1133">Transmembrane helix</keyword>
<reference evidence="6 7" key="1">
    <citation type="submission" date="2020-07" db="EMBL/GenBank/DDBJ databases">
        <authorList>
            <person name="Criscuolo A."/>
        </authorList>
    </citation>
    <scope>NUCLEOTIDE SEQUENCE [LARGE SCALE GENOMIC DNA]</scope>
    <source>
        <strain evidence="6">CIP111649</strain>
    </source>
</reference>
<evidence type="ECO:0000256" key="1">
    <source>
        <dbReference type="SAM" id="Coils"/>
    </source>
</evidence>
<feature type="domain" description="WxL Interacting Protein host binding" evidence="5">
    <location>
        <begin position="163"/>
        <end position="300"/>
    </location>
</feature>
<evidence type="ECO:0000259" key="5">
    <source>
        <dbReference type="Pfam" id="PF11797"/>
    </source>
</evidence>
<keyword evidence="7" id="KW-1185">Reference proteome</keyword>
<feature type="transmembrane region" description="Helical" evidence="2">
    <location>
        <begin position="315"/>
        <end position="336"/>
    </location>
</feature>
<protein>
    <submittedName>
        <fullName evidence="6">Uncharacterized protein</fullName>
    </submittedName>
</protein>
<dbReference type="AlphaFoldDB" id="A0A6V7RDH5"/>
<feature type="signal peptide" evidence="3">
    <location>
        <begin position="1"/>
        <end position="22"/>
    </location>
</feature>
<evidence type="ECO:0000259" key="4">
    <source>
        <dbReference type="Pfam" id="PF06030"/>
    </source>
</evidence>
<dbReference type="EMBL" id="CAJEWD010000006">
    <property type="protein sequence ID" value="CAD2075808.1"/>
    <property type="molecule type" value="Genomic_DNA"/>
</dbReference>
<comment type="caution">
    <text evidence="6">The sequence shown here is derived from an EMBL/GenBank/DDBJ whole genome shotgun (WGS) entry which is preliminary data.</text>
</comment>
<dbReference type="InterPro" id="IPR010317">
    <property type="entry name" value="WxLIP_PGBD"/>
</dbReference>
<feature type="domain" description="WxL Interacting Protein peptidoglycan binding" evidence="4">
    <location>
        <begin position="32"/>
        <end position="153"/>
    </location>
</feature>
<dbReference type="InterPro" id="IPR021759">
    <property type="entry name" value="WxLIP_HBD"/>
</dbReference>
<name>A0A6V7RDH5_9STAP</name>
<evidence type="ECO:0000313" key="6">
    <source>
        <dbReference type="EMBL" id="CAD2075808.1"/>
    </source>
</evidence>
<dbReference type="Proteomes" id="UP000589351">
    <property type="component" value="Unassembled WGS sequence"/>
</dbReference>
<evidence type="ECO:0000256" key="2">
    <source>
        <dbReference type="SAM" id="Phobius"/>
    </source>
</evidence>
<gene>
    <name evidence="6" type="ORF">JEODO184_00947</name>
</gene>
<keyword evidence="1" id="KW-0175">Coiled coil</keyword>
<feature type="chain" id="PRO_5028203051" evidence="3">
    <location>
        <begin position="23"/>
        <end position="340"/>
    </location>
</feature>
<dbReference type="Pfam" id="PF06030">
    <property type="entry name" value="WxLIP_PGBD"/>
    <property type="match status" value="1"/>
</dbReference>
<evidence type="ECO:0000313" key="7">
    <source>
        <dbReference type="Proteomes" id="UP000589351"/>
    </source>
</evidence>
<dbReference type="Pfam" id="PF11797">
    <property type="entry name" value="WxLIP_HBD"/>
    <property type="match status" value="1"/>
</dbReference>
<proteinExistence type="predicted"/>
<dbReference type="RefSeq" id="WP_185125471.1">
    <property type="nucleotide sequence ID" value="NZ_CAJEWD010000006.1"/>
</dbReference>